<evidence type="ECO:0000256" key="1">
    <source>
        <dbReference type="SAM" id="MobiDB-lite"/>
    </source>
</evidence>
<dbReference type="AlphaFoldDB" id="A0A8J7Z7U6"/>
<evidence type="ECO:0000313" key="3">
    <source>
        <dbReference type="Proteomes" id="UP000646053"/>
    </source>
</evidence>
<dbReference type="EMBL" id="WVIE01000035">
    <property type="protein sequence ID" value="NDJ19628.1"/>
    <property type="molecule type" value="Genomic_DNA"/>
</dbReference>
<organism evidence="2 3">
    <name type="scientific">Myxacorys almedinensis A</name>
    <dbReference type="NCBI Taxonomy" id="2690445"/>
    <lineage>
        <taxon>Bacteria</taxon>
        <taxon>Bacillati</taxon>
        <taxon>Cyanobacteriota</taxon>
        <taxon>Cyanophyceae</taxon>
        <taxon>Leptolyngbyales</taxon>
        <taxon>Leptolyngbyaceae</taxon>
        <taxon>Myxacorys</taxon>
        <taxon>Myxacorys almedinensis</taxon>
    </lineage>
</organism>
<gene>
    <name evidence="2" type="ORF">GS601_20445</name>
</gene>
<feature type="compositionally biased region" description="Basic and acidic residues" evidence="1">
    <location>
        <begin position="1"/>
        <end position="13"/>
    </location>
</feature>
<proteinExistence type="predicted"/>
<comment type="caution">
    <text evidence="2">The sequence shown here is derived from an EMBL/GenBank/DDBJ whole genome shotgun (WGS) entry which is preliminary data.</text>
</comment>
<reference evidence="2" key="1">
    <citation type="submission" date="2019-12" db="EMBL/GenBank/DDBJ databases">
        <title>High-Quality draft genome sequences of three cyanobacteria isolated from the limestone walls of the Old Cathedral of Coimbra.</title>
        <authorList>
            <person name="Tiago I."/>
            <person name="Soares F."/>
            <person name="Portugal A."/>
        </authorList>
    </citation>
    <scope>NUCLEOTIDE SEQUENCE</scope>
    <source>
        <strain evidence="2">A</strain>
    </source>
</reference>
<feature type="region of interest" description="Disordered" evidence="1">
    <location>
        <begin position="1"/>
        <end position="50"/>
    </location>
</feature>
<dbReference type="Proteomes" id="UP000646053">
    <property type="component" value="Unassembled WGS sequence"/>
</dbReference>
<accession>A0A8J7Z7U6</accession>
<sequence>MSSMRRGDRRNESDDNAMNHPRSRQSEPASPHADRQVLATVRAQRNEAQVERDNWQKVAQEKEQQAEQTHHLYLEEQQKYQTALTLYQEEQTQSRSYLMQFEEAQTQATSYLTLYQDTQTQAQSYLTLYETEKARGDELSITFKEVETQRDRYLTLYTESQDQLKVERRSKAGIKGWETRRKRENQQLKQEILEMTVLLRDSLDRKEEAVDNLYVLADRMDRIQQLVDSVDEDSTTNPIGVVQKLQRIWQMVKEILAE</sequence>
<name>A0A8J7Z7U6_9CYAN</name>
<protein>
    <submittedName>
        <fullName evidence="2">Uncharacterized protein</fullName>
    </submittedName>
</protein>
<evidence type="ECO:0000313" key="2">
    <source>
        <dbReference type="EMBL" id="NDJ19628.1"/>
    </source>
</evidence>
<keyword evidence="3" id="KW-1185">Reference proteome</keyword>